<keyword evidence="5" id="KW-1185">Reference proteome</keyword>
<reference evidence="3" key="1">
    <citation type="submission" date="2015-01" db="EMBL/GenBank/DDBJ databases">
        <authorList>
            <person name="Aslett M.A."/>
            <person name="De Silva N."/>
        </authorList>
    </citation>
    <scope>NUCLEOTIDE SEQUENCE</scope>
    <source>
        <strain evidence="2 5">ATCC9714</strain>
        <strain evidence="3">UMC4404</strain>
    </source>
</reference>
<evidence type="ECO:0000313" key="6">
    <source>
        <dbReference type="Proteomes" id="UP000049127"/>
    </source>
</evidence>
<evidence type="ECO:0000313" key="4">
    <source>
        <dbReference type="EMBL" id="CEQ04945.1"/>
    </source>
</evidence>
<dbReference type="InterPro" id="IPR013216">
    <property type="entry name" value="Methyltransf_11"/>
</dbReference>
<dbReference type="EMBL" id="CDNY01000025">
    <property type="protein sequence ID" value="CEO34956.1"/>
    <property type="molecule type" value="Genomic_DNA"/>
</dbReference>
<dbReference type="GO" id="GO:0008757">
    <property type="term" value="F:S-adenosylmethionine-dependent methyltransferase activity"/>
    <property type="evidence" value="ECO:0007669"/>
    <property type="project" value="InterPro"/>
</dbReference>
<dbReference type="Pfam" id="PF08241">
    <property type="entry name" value="Methyltransf_11"/>
    <property type="match status" value="1"/>
</dbReference>
<keyword evidence="4" id="KW-0808">Transferase</keyword>
<dbReference type="InterPro" id="IPR029063">
    <property type="entry name" value="SAM-dependent_MTases_sf"/>
</dbReference>
<dbReference type="Proteomes" id="UP000049127">
    <property type="component" value="Unassembled WGS sequence"/>
</dbReference>
<dbReference type="SUPFAM" id="SSF53335">
    <property type="entry name" value="S-adenosyl-L-methionine-dependent methyltransferases"/>
    <property type="match status" value="1"/>
</dbReference>
<dbReference type="RefSeq" id="WP_021130141.1">
    <property type="nucleotide sequence ID" value="NZ_BDJI01000002.1"/>
</dbReference>
<evidence type="ECO:0000313" key="5">
    <source>
        <dbReference type="Proteomes" id="UP000032811"/>
    </source>
</evidence>
<dbReference type="Proteomes" id="UP000049685">
    <property type="component" value="Unassembled WGS sequence"/>
</dbReference>
<dbReference type="GeneID" id="97536135"/>
<gene>
    <name evidence="2" type="ORF">ATCC9714_02621</name>
    <name evidence="4" type="ORF">R28058_26621</name>
    <name evidence="3" type="ORF">UMC4404_24611</name>
</gene>
<evidence type="ECO:0000313" key="7">
    <source>
        <dbReference type="Proteomes" id="UP000049685"/>
    </source>
</evidence>
<name>A0A0A1S2Q5_PARSO</name>
<accession>A0A0A1S2Q5</accession>
<proteinExistence type="predicted"/>
<dbReference type="eggNOG" id="COG2226">
    <property type="taxonomic scope" value="Bacteria"/>
</dbReference>
<evidence type="ECO:0000313" key="2">
    <source>
        <dbReference type="EMBL" id="CEJ72374.1"/>
    </source>
</evidence>
<dbReference type="GO" id="GO:0032259">
    <property type="term" value="P:methylation"/>
    <property type="evidence" value="ECO:0007669"/>
    <property type="project" value="UniProtKB-KW"/>
</dbReference>
<evidence type="ECO:0000259" key="1">
    <source>
        <dbReference type="Pfam" id="PF08241"/>
    </source>
</evidence>
<protein>
    <submittedName>
        <fullName evidence="2 4">Methyltransferase domain</fullName>
    </submittedName>
</protein>
<dbReference type="Gene3D" id="3.40.50.150">
    <property type="entry name" value="Vaccinia Virus protein VP39"/>
    <property type="match status" value="1"/>
</dbReference>
<dbReference type="AlphaFoldDB" id="A0A0A1S2Q5"/>
<dbReference type="Proteomes" id="UP000032811">
    <property type="component" value="Chromosome 1"/>
</dbReference>
<sequence length="189" mass="21790">MKSVVQWSYESNYFAEDAEEDILSIIRYNIGERVLLVGNIGTLGKRLRMLGVHVTILEDSAYHDICYSLIHNENCSVVKGCLELLPFSDHCFDKVIVLNQFNYTNNQSKALKEIHRVLNSSGEVILQDPNLEKLKTKLKCIKHRLCGERIKYHSPKEIVKKLECLNFTGVLENLKSDKYIYIGKKIIED</sequence>
<reference evidence="6 7" key="2">
    <citation type="submission" date="2015-01" db="EMBL/GenBank/DDBJ databases">
        <authorList>
            <person name="Aslett A.Martin."/>
            <person name="De Silva Nishadi"/>
        </authorList>
    </citation>
    <scope>NUCLEOTIDE SEQUENCE [LARGE SCALE GENOMIC DNA]</scope>
    <source>
        <strain evidence="4 6">R28058</strain>
        <strain evidence="7">UMC4404</strain>
    </source>
</reference>
<organism evidence="4 6">
    <name type="scientific">Paraclostridium sordellii</name>
    <name type="common">Clostridium sordellii</name>
    <dbReference type="NCBI Taxonomy" id="1505"/>
    <lineage>
        <taxon>Bacteria</taxon>
        <taxon>Bacillati</taxon>
        <taxon>Bacillota</taxon>
        <taxon>Clostridia</taxon>
        <taxon>Peptostreptococcales</taxon>
        <taxon>Peptostreptococcaceae</taxon>
        <taxon>Paraclostridium</taxon>
    </lineage>
</organism>
<dbReference type="EMBL" id="CEKZ01000022">
    <property type="protein sequence ID" value="CEQ04945.1"/>
    <property type="molecule type" value="Genomic_DNA"/>
</dbReference>
<feature type="domain" description="Methyltransferase type 11" evidence="1">
    <location>
        <begin position="68"/>
        <end position="125"/>
    </location>
</feature>
<dbReference type="KEGG" id="psor:RSJ16_02030"/>
<dbReference type="PATRIC" id="fig|1505.7.peg.197"/>
<evidence type="ECO:0000313" key="3">
    <source>
        <dbReference type="EMBL" id="CEO34956.1"/>
    </source>
</evidence>
<keyword evidence="4" id="KW-0489">Methyltransferase</keyword>
<dbReference type="EMBL" id="LN679998">
    <property type="protein sequence ID" value="CEJ72374.1"/>
    <property type="molecule type" value="Genomic_DNA"/>
</dbReference>